<dbReference type="GeneID" id="80558630"/>
<protein>
    <submittedName>
        <fullName evidence="1">Uncharacterized protein</fullName>
    </submittedName>
</protein>
<accession>A0ABM7NTC5</accession>
<keyword evidence="2" id="KW-1185">Reference proteome</keyword>
<dbReference type="EMBL" id="AP024483">
    <property type="protein sequence ID" value="BCS83425.1"/>
    <property type="molecule type" value="Genomic_DNA"/>
</dbReference>
<sequence>MGSNYQPSDWQTDDDTWSKLNAGQYDRIGYIEGIYDEYDRTQGPRELAFAGVYAVGRPPTSPVSPVPSVPAQPATHTVHVQSVPQMVHVQQSPPIQRPPIQRSRLGLTFPSPFQGIPVQAQLPVSSAVPTAHLTVPGVRTVSTVPVVTVHNTSPATHVEIPTTHTVEAFTSTHNIDNLPVNTYFNDSRGRRCRIICDPIHQRPPHRPPHRPSHRPLTPEQAANVIHGRHINDARRIYPNVRVTRANGRDLPTTMDFRPDRINVATRNNVITEIIGFY</sequence>
<dbReference type="RefSeq" id="YP_010842033.1">
    <property type="nucleotide sequence ID" value="NC_079139.1"/>
</dbReference>
<evidence type="ECO:0000313" key="2">
    <source>
        <dbReference type="Proteomes" id="UP001321479"/>
    </source>
</evidence>
<reference evidence="1 2" key="1">
    <citation type="submission" date="2021-02" db="EMBL/GenBank/DDBJ databases">
        <title>Cotonvirus japonicus, which uses Golgi apparatus of host cells for its virion factory, phylogenetically links tailed tupanvirus and icosahedral mimivirus.</title>
        <authorList>
            <person name="Takahashi H."/>
            <person name="Fukaya S."/>
            <person name="Song C."/>
            <person name="Murata K."/>
            <person name="Takemura M."/>
        </authorList>
    </citation>
    <scope>NUCLEOTIDE SEQUENCE [LARGE SCALE GENOMIC DNA]</scope>
</reference>
<organism evidence="1 2">
    <name type="scientific">Cotonvirus japonicus</name>
    <dbReference type="NCBI Taxonomy" id="2811091"/>
    <lineage>
        <taxon>Viruses</taxon>
        <taxon>Varidnaviria</taxon>
        <taxon>Bamfordvirae</taxon>
        <taxon>Nucleocytoviricota</taxon>
        <taxon>Megaviricetes</taxon>
        <taxon>Imitervirales</taxon>
        <taxon>Mimiviridae</taxon>
        <taxon>Megamimivirinae</taxon>
        <taxon>Cotonvirus</taxon>
        <taxon>Cotonvirus japonicum</taxon>
    </lineage>
</organism>
<proteinExistence type="predicted"/>
<evidence type="ECO:0000313" key="1">
    <source>
        <dbReference type="EMBL" id="BCS83425.1"/>
    </source>
</evidence>
<name>A0ABM7NTC5_9VIRU</name>
<dbReference type="Proteomes" id="UP001321479">
    <property type="component" value="Segment"/>
</dbReference>